<evidence type="ECO:0000313" key="2">
    <source>
        <dbReference type="Proteomes" id="UP000585609"/>
    </source>
</evidence>
<reference evidence="1 2" key="1">
    <citation type="journal article" date="2020" name="Front. Microbiol.">
        <title>Single-cell genomics of novel Actinobacteria with the Wood-Ljungdahl pathway discovered in a serpentinizing system.</title>
        <authorList>
            <person name="Merino N."/>
            <person name="Kawai M."/>
            <person name="Boyd E.S."/>
            <person name="Colman D.R."/>
            <person name="McGlynn S.E."/>
            <person name="Nealson K.H."/>
            <person name="Kurokawa K."/>
            <person name="Hongoh Y."/>
        </authorList>
    </citation>
    <scope>NUCLEOTIDE SEQUENCE [LARGE SCALE GENOMIC DNA]</scope>
    <source>
        <strain evidence="1 2">S09_30</strain>
    </source>
</reference>
<gene>
    <name evidence="1" type="ORF">HKBW3S09_01197</name>
</gene>
<proteinExistence type="predicted"/>
<accession>A0A6V8NTV7</accession>
<protein>
    <recommendedName>
        <fullName evidence="3">Transposase</fullName>
    </recommendedName>
</protein>
<evidence type="ECO:0008006" key="3">
    <source>
        <dbReference type="Google" id="ProtNLM"/>
    </source>
</evidence>
<dbReference type="AlphaFoldDB" id="A0A6V8NTV7"/>
<evidence type="ECO:0000313" key="1">
    <source>
        <dbReference type="EMBL" id="GFP23732.1"/>
    </source>
</evidence>
<dbReference type="Proteomes" id="UP000585609">
    <property type="component" value="Unassembled WGS sequence"/>
</dbReference>
<dbReference type="EMBL" id="BLRW01000178">
    <property type="protein sequence ID" value="GFP23732.1"/>
    <property type="molecule type" value="Genomic_DNA"/>
</dbReference>
<name>A0A6V8NTV7_9ACTN</name>
<comment type="caution">
    <text evidence="1">The sequence shown here is derived from an EMBL/GenBank/DDBJ whole genome shotgun (WGS) entry which is preliminary data.</text>
</comment>
<sequence>MTFCAALAVAHTILVIIYHMLKKGTSYQELGANYFDKRDEKAVVLRSLKRLEALGYKVVLEAA</sequence>
<organism evidence="1 2">
    <name type="scientific">Candidatus Hakubella thermalkaliphila</name>
    <dbReference type="NCBI Taxonomy" id="2754717"/>
    <lineage>
        <taxon>Bacteria</taxon>
        <taxon>Bacillati</taxon>
        <taxon>Actinomycetota</taxon>
        <taxon>Actinomycetota incertae sedis</taxon>
        <taxon>Candidatus Hakubellales</taxon>
        <taxon>Candidatus Hakubellaceae</taxon>
        <taxon>Candidatus Hakubella</taxon>
    </lineage>
</organism>